<reference evidence="3" key="1">
    <citation type="submission" date="2017-02" db="UniProtKB">
        <authorList>
            <consortium name="WormBaseParasite"/>
        </authorList>
    </citation>
    <scope>IDENTIFICATION</scope>
</reference>
<dbReference type="AlphaFoldDB" id="A0A0N4Z5G9"/>
<accession>A0A0N4Z5G9</accession>
<organism evidence="2 3">
    <name type="scientific">Parastrongyloides trichosuri</name>
    <name type="common">Possum-specific nematode worm</name>
    <dbReference type="NCBI Taxonomy" id="131310"/>
    <lineage>
        <taxon>Eukaryota</taxon>
        <taxon>Metazoa</taxon>
        <taxon>Ecdysozoa</taxon>
        <taxon>Nematoda</taxon>
        <taxon>Chromadorea</taxon>
        <taxon>Rhabditida</taxon>
        <taxon>Tylenchina</taxon>
        <taxon>Panagrolaimomorpha</taxon>
        <taxon>Strongyloidoidea</taxon>
        <taxon>Strongyloididae</taxon>
        <taxon>Parastrongyloides</taxon>
    </lineage>
</organism>
<protein>
    <submittedName>
        <fullName evidence="3">Mobile element protein</fullName>
    </submittedName>
</protein>
<keyword evidence="2" id="KW-1185">Reference proteome</keyword>
<evidence type="ECO:0000313" key="3">
    <source>
        <dbReference type="WBParaSite" id="PTRK_0000236200.1"/>
    </source>
</evidence>
<sequence length="80" mass="8432">QFDCQTGRRGRRGAAGGADHRLVRRHLPAGRAGRFCVRAHHQSGSWPVRPAAGRGEGARDPLAVAGAAGRRADQSLRLAG</sequence>
<dbReference type="Proteomes" id="UP000038045">
    <property type="component" value="Unplaced"/>
</dbReference>
<evidence type="ECO:0000313" key="2">
    <source>
        <dbReference type="Proteomes" id="UP000038045"/>
    </source>
</evidence>
<feature type="region of interest" description="Disordered" evidence="1">
    <location>
        <begin position="40"/>
        <end position="59"/>
    </location>
</feature>
<dbReference type="WBParaSite" id="PTRK_0000236200.1">
    <property type="protein sequence ID" value="PTRK_0000236200.1"/>
    <property type="gene ID" value="PTRK_0000236200"/>
</dbReference>
<name>A0A0N4Z5G9_PARTI</name>
<evidence type="ECO:0000256" key="1">
    <source>
        <dbReference type="SAM" id="MobiDB-lite"/>
    </source>
</evidence>
<proteinExistence type="predicted"/>